<dbReference type="PANTHER" id="PTHR43370">
    <property type="entry name" value="SUGAR ABC TRANSPORTER INTEGRAL MEMBRANE PROTEIN-RELATED"/>
    <property type="match status" value="1"/>
</dbReference>
<comment type="subcellular location">
    <subcellularLocation>
        <location evidence="1">Cell membrane</location>
        <topology evidence="1">Multi-pass membrane protein</topology>
    </subcellularLocation>
</comment>
<evidence type="ECO:0000256" key="5">
    <source>
        <dbReference type="ARBA" id="ARBA00023136"/>
    </source>
</evidence>
<dbReference type="AlphaFoldDB" id="A0AAJ1IHQ4"/>
<organism evidence="7 8">
    <name type="scientific">Candidatus Thalassospirochaeta sargassi</name>
    <dbReference type="NCBI Taxonomy" id="3119039"/>
    <lineage>
        <taxon>Bacteria</taxon>
        <taxon>Pseudomonadati</taxon>
        <taxon>Spirochaetota</taxon>
        <taxon>Spirochaetia</taxon>
        <taxon>Spirochaetales</taxon>
        <taxon>Spirochaetaceae</taxon>
        <taxon>Candidatus Thalassospirochaeta</taxon>
    </lineage>
</organism>
<feature type="transmembrane region" description="Helical" evidence="6">
    <location>
        <begin position="45"/>
        <end position="62"/>
    </location>
</feature>
<dbReference type="PANTHER" id="PTHR43370:SF1">
    <property type="entry name" value="GUANOSINE ABC TRANSPORTER PERMEASE PROTEIN NUPQ"/>
    <property type="match status" value="1"/>
</dbReference>
<feature type="transmembrane region" description="Helical" evidence="6">
    <location>
        <begin position="148"/>
        <end position="170"/>
    </location>
</feature>
<name>A0AAJ1IHQ4_9SPIO</name>
<evidence type="ECO:0000313" key="7">
    <source>
        <dbReference type="EMBL" id="MDC7226431.1"/>
    </source>
</evidence>
<feature type="transmembrane region" description="Helical" evidence="6">
    <location>
        <begin position="98"/>
        <end position="117"/>
    </location>
</feature>
<dbReference type="Proteomes" id="UP001221217">
    <property type="component" value="Unassembled WGS sequence"/>
</dbReference>
<keyword evidence="3 6" id="KW-0812">Transmembrane</keyword>
<sequence length="317" mass="34111">MEVLAQIFNTELLVATIRLSTPITLAAVGATICERSGVVNIAMEGMMIVGAFTGLIGAMFTGDPWLGLLFAVLAGGVFSLLHAFATVSLHLEHVVSGAVLNILAFGIVRYMMVMIFGHPGTTDPIRFSLKNYQWAIPGLSKIPVLGPIFFNQTPIIYFSFLLIIFFTFFLKKTKLGLHIKAAGEHPLALETIGVSVYKMRYTGVFISGMMAGLAGAYLSIENAVSFTEGMSSGRGFIAMAAMISGGWTPIGAFIASLFFGFADALQVRLQVALELSIPEELFIILPYVLTVVAVAGLVRKSRAPKADGVDFMIERPE</sequence>
<dbReference type="CDD" id="cd06580">
    <property type="entry name" value="TM_PBP1_transp_TpRbsC_like"/>
    <property type="match status" value="1"/>
</dbReference>
<feature type="transmembrane region" description="Helical" evidence="6">
    <location>
        <begin position="281"/>
        <end position="298"/>
    </location>
</feature>
<evidence type="ECO:0000256" key="2">
    <source>
        <dbReference type="ARBA" id="ARBA00022475"/>
    </source>
</evidence>
<accession>A0AAJ1IHQ4</accession>
<protein>
    <submittedName>
        <fullName evidence="7">ABC transporter permease</fullName>
    </submittedName>
</protein>
<keyword evidence="5 6" id="KW-0472">Membrane</keyword>
<gene>
    <name evidence="7" type="ORF">PQJ61_06675</name>
</gene>
<feature type="transmembrane region" description="Helical" evidence="6">
    <location>
        <begin position="68"/>
        <end position="91"/>
    </location>
</feature>
<dbReference type="GO" id="GO:0022857">
    <property type="term" value="F:transmembrane transporter activity"/>
    <property type="evidence" value="ECO:0007669"/>
    <property type="project" value="InterPro"/>
</dbReference>
<evidence type="ECO:0000256" key="3">
    <source>
        <dbReference type="ARBA" id="ARBA00022692"/>
    </source>
</evidence>
<evidence type="ECO:0000256" key="4">
    <source>
        <dbReference type="ARBA" id="ARBA00022989"/>
    </source>
</evidence>
<evidence type="ECO:0000256" key="6">
    <source>
        <dbReference type="SAM" id="Phobius"/>
    </source>
</evidence>
<evidence type="ECO:0000256" key="1">
    <source>
        <dbReference type="ARBA" id="ARBA00004651"/>
    </source>
</evidence>
<dbReference type="InterPro" id="IPR001851">
    <property type="entry name" value="ABC_transp_permease"/>
</dbReference>
<dbReference type="Pfam" id="PF02653">
    <property type="entry name" value="BPD_transp_2"/>
    <property type="match status" value="1"/>
</dbReference>
<feature type="transmembrane region" description="Helical" evidence="6">
    <location>
        <begin position="236"/>
        <end position="261"/>
    </location>
</feature>
<evidence type="ECO:0000313" key="8">
    <source>
        <dbReference type="Proteomes" id="UP001221217"/>
    </source>
</evidence>
<keyword evidence="4 6" id="KW-1133">Transmembrane helix</keyword>
<dbReference type="GO" id="GO:0005886">
    <property type="term" value="C:plasma membrane"/>
    <property type="evidence" value="ECO:0007669"/>
    <property type="project" value="UniProtKB-SubCell"/>
</dbReference>
<comment type="caution">
    <text evidence="7">The sequence shown here is derived from an EMBL/GenBank/DDBJ whole genome shotgun (WGS) entry which is preliminary data.</text>
</comment>
<proteinExistence type="predicted"/>
<reference evidence="7 8" key="1">
    <citation type="submission" date="2022-12" db="EMBL/GenBank/DDBJ databases">
        <title>Metagenome assembled genome from gulf of manar.</title>
        <authorList>
            <person name="Kohli P."/>
            <person name="Pk S."/>
            <person name="Venkata Ramana C."/>
            <person name="Sasikala C."/>
        </authorList>
    </citation>
    <scope>NUCLEOTIDE SEQUENCE [LARGE SCALE GENOMIC DNA]</scope>
    <source>
        <strain evidence="7">JB008</strain>
    </source>
</reference>
<dbReference type="EMBL" id="JAQQAL010000011">
    <property type="protein sequence ID" value="MDC7226431.1"/>
    <property type="molecule type" value="Genomic_DNA"/>
</dbReference>
<keyword evidence="2" id="KW-1003">Cell membrane</keyword>